<proteinExistence type="predicted"/>
<evidence type="ECO:0008006" key="3">
    <source>
        <dbReference type="Google" id="ProtNLM"/>
    </source>
</evidence>
<evidence type="ECO:0000313" key="1">
    <source>
        <dbReference type="EMBL" id="MEZ4054691.1"/>
    </source>
</evidence>
<reference evidence="1 2" key="1">
    <citation type="submission" date="2023-06" db="EMBL/GenBank/DDBJ databases">
        <title>Genome characterization of Enterobacterales and Pseudomonas spp isolates with different phenotypes to cefepime-taniborbactam.</title>
        <authorList>
            <person name="Hernandez-Garcia M."/>
            <person name="Garcia-Castillo M."/>
            <person name="Ruiz-Garbajosa P."/>
            <person name="Canton R."/>
        </authorList>
    </citation>
    <scope>NUCLEOTIDE SEQUENCE [LARGE SCALE GENOMIC DNA]</scope>
    <source>
        <strain evidence="1 2">A003</strain>
    </source>
</reference>
<sequence>MFEMTTLSIPGVLPDRPLMSSKEISKLTGKRHSDILRDIRSVLNELYADDYHNAKLRYEKNQLLTIVEGIVVNIDYRGMEGEYM</sequence>
<dbReference type="EMBL" id="JAUEHC010000098">
    <property type="protein sequence ID" value="MEZ4054691.1"/>
    <property type="molecule type" value="Genomic_DNA"/>
</dbReference>
<protein>
    <recommendedName>
        <fullName evidence="3">Rha family transcriptional regulator</fullName>
    </recommendedName>
</protein>
<name>A0ABV4JMA8_9ENTR</name>
<dbReference type="Proteomes" id="UP001567731">
    <property type="component" value="Unassembled WGS sequence"/>
</dbReference>
<feature type="non-terminal residue" evidence="1">
    <location>
        <position position="84"/>
    </location>
</feature>
<evidence type="ECO:0000313" key="2">
    <source>
        <dbReference type="Proteomes" id="UP001567731"/>
    </source>
</evidence>
<accession>A0ABV4JMA8</accession>
<organism evidence="1 2">
    <name type="scientific">Enterobacter rongchengensis</name>
    <dbReference type="NCBI Taxonomy" id="3030999"/>
    <lineage>
        <taxon>Bacteria</taxon>
        <taxon>Pseudomonadati</taxon>
        <taxon>Pseudomonadota</taxon>
        <taxon>Gammaproteobacteria</taxon>
        <taxon>Enterobacterales</taxon>
        <taxon>Enterobacteriaceae</taxon>
        <taxon>Enterobacter</taxon>
    </lineage>
</organism>
<comment type="caution">
    <text evidence="1">The sequence shown here is derived from an EMBL/GenBank/DDBJ whole genome shotgun (WGS) entry which is preliminary data.</text>
</comment>
<gene>
    <name evidence="1" type="ORF">QVM81_24490</name>
</gene>
<keyword evidence="2" id="KW-1185">Reference proteome</keyword>